<reference evidence="1 2" key="1">
    <citation type="submission" date="2023-07" db="EMBL/GenBank/DDBJ databases">
        <title>Alkalimonas sp., MEB108 novel, alkaliphilic bacterium isolated from Lonar Lake, India.</title>
        <authorList>
            <person name="Joshi A."/>
            <person name="Thite S."/>
        </authorList>
    </citation>
    <scope>NUCLEOTIDE SEQUENCE [LARGE SCALE GENOMIC DNA]</scope>
    <source>
        <strain evidence="1 2">MEB108</strain>
    </source>
</reference>
<protein>
    <submittedName>
        <fullName evidence="1">Uncharacterized protein</fullName>
    </submittedName>
</protein>
<dbReference type="RefSeq" id="WP_330129159.1">
    <property type="nucleotide sequence ID" value="NZ_JAUHLI010000010.1"/>
</dbReference>
<sequence length="117" mass="12381">MQELTFEQVDVVSGGYYIIPDTLNDFFQQTGGFWDISSSAGFIDNDAGRYESPSDGSPGRSFTPSEKGFIVAFTTYLGAKFGNAFGAAAMAYVGTVLAESGTAGGNYQPVVPDYMAP</sequence>
<evidence type="ECO:0000313" key="2">
    <source>
        <dbReference type="Proteomes" id="UP001336314"/>
    </source>
</evidence>
<organism evidence="1 2">
    <name type="scientific">Alkalimonas cellulosilytica</name>
    <dbReference type="NCBI Taxonomy" id="3058395"/>
    <lineage>
        <taxon>Bacteria</taxon>
        <taxon>Pseudomonadati</taxon>
        <taxon>Pseudomonadota</taxon>
        <taxon>Gammaproteobacteria</taxon>
        <taxon>Alkalimonas</taxon>
    </lineage>
</organism>
<accession>A0ABU7J6F4</accession>
<dbReference type="EMBL" id="JAUHLI010000010">
    <property type="protein sequence ID" value="MEE2002081.1"/>
    <property type="molecule type" value="Genomic_DNA"/>
</dbReference>
<gene>
    <name evidence="1" type="ORF">QWY20_11510</name>
</gene>
<comment type="caution">
    <text evidence="1">The sequence shown here is derived from an EMBL/GenBank/DDBJ whole genome shotgun (WGS) entry which is preliminary data.</text>
</comment>
<proteinExistence type="predicted"/>
<keyword evidence="2" id="KW-1185">Reference proteome</keyword>
<name>A0ABU7J6F4_9GAMM</name>
<dbReference type="Proteomes" id="UP001336314">
    <property type="component" value="Unassembled WGS sequence"/>
</dbReference>
<evidence type="ECO:0000313" key="1">
    <source>
        <dbReference type="EMBL" id="MEE2002081.1"/>
    </source>
</evidence>